<dbReference type="PANTHER" id="PTHR10783:SF4">
    <property type="entry name" value="PHOSPHATE TRANSPORTER PHO1 HOMOLOG 3"/>
    <property type="match status" value="1"/>
</dbReference>
<evidence type="ECO:0000259" key="2">
    <source>
        <dbReference type="PROSITE" id="PS51382"/>
    </source>
</evidence>
<reference evidence="3 4" key="1">
    <citation type="submission" date="2013-09" db="EMBL/GenBank/DDBJ databases">
        <title>Corchorus capsularis genome sequencing.</title>
        <authorList>
            <person name="Alam M."/>
            <person name="Haque M.S."/>
            <person name="Islam M.S."/>
            <person name="Emdad E.M."/>
            <person name="Islam M.M."/>
            <person name="Ahmed B."/>
            <person name="Halim A."/>
            <person name="Hossen Q.M.M."/>
            <person name="Hossain M.Z."/>
            <person name="Ahmed R."/>
            <person name="Khan M.M."/>
            <person name="Islam R."/>
            <person name="Rashid M.M."/>
            <person name="Khan S.A."/>
            <person name="Rahman M.S."/>
            <person name="Alam M."/>
        </authorList>
    </citation>
    <scope>NUCLEOTIDE SEQUENCE [LARGE SCALE GENOMIC DNA]</scope>
    <source>
        <strain evidence="4">cv. CVL-1</strain>
        <tissue evidence="3">Whole seedling</tissue>
    </source>
</reference>
<keyword evidence="4" id="KW-1185">Reference proteome</keyword>
<dbReference type="GO" id="GO:0000822">
    <property type="term" value="F:inositol hexakisphosphate binding"/>
    <property type="evidence" value="ECO:0007669"/>
    <property type="project" value="TreeGrafter"/>
</dbReference>
<gene>
    <name evidence="3" type="ORF">CCACVL1_04237</name>
</gene>
<organism evidence="3 4">
    <name type="scientific">Corchorus capsularis</name>
    <name type="common">Jute</name>
    <dbReference type="NCBI Taxonomy" id="210143"/>
    <lineage>
        <taxon>Eukaryota</taxon>
        <taxon>Viridiplantae</taxon>
        <taxon>Streptophyta</taxon>
        <taxon>Embryophyta</taxon>
        <taxon>Tracheophyta</taxon>
        <taxon>Spermatophyta</taxon>
        <taxon>Magnoliopsida</taxon>
        <taxon>eudicotyledons</taxon>
        <taxon>Gunneridae</taxon>
        <taxon>Pentapetalae</taxon>
        <taxon>rosids</taxon>
        <taxon>malvids</taxon>
        <taxon>Malvales</taxon>
        <taxon>Malvaceae</taxon>
        <taxon>Grewioideae</taxon>
        <taxon>Apeibeae</taxon>
        <taxon>Corchorus</taxon>
    </lineage>
</organism>
<evidence type="ECO:0000313" key="3">
    <source>
        <dbReference type="EMBL" id="OMO98353.1"/>
    </source>
</evidence>
<dbReference type="GO" id="GO:0016036">
    <property type="term" value="P:cellular response to phosphate starvation"/>
    <property type="evidence" value="ECO:0007669"/>
    <property type="project" value="TreeGrafter"/>
</dbReference>
<dbReference type="GO" id="GO:0005886">
    <property type="term" value="C:plasma membrane"/>
    <property type="evidence" value="ECO:0007669"/>
    <property type="project" value="TreeGrafter"/>
</dbReference>
<protein>
    <recommendedName>
        <fullName evidence="2">SPX domain-containing protein</fullName>
    </recommendedName>
</protein>
<dbReference type="EMBL" id="AWWV01007098">
    <property type="protein sequence ID" value="OMO98353.1"/>
    <property type="molecule type" value="Genomic_DNA"/>
</dbReference>
<dbReference type="GO" id="GO:0005802">
    <property type="term" value="C:trans-Golgi network"/>
    <property type="evidence" value="ECO:0007669"/>
    <property type="project" value="TreeGrafter"/>
</dbReference>
<dbReference type="InterPro" id="IPR004331">
    <property type="entry name" value="SPX_dom"/>
</dbReference>
<feature type="compositionally biased region" description="Polar residues" evidence="1">
    <location>
        <begin position="63"/>
        <end position="77"/>
    </location>
</feature>
<dbReference type="GO" id="GO:0006817">
    <property type="term" value="P:phosphate ion transport"/>
    <property type="evidence" value="ECO:0007669"/>
    <property type="project" value="TreeGrafter"/>
</dbReference>
<feature type="domain" description="SPX" evidence="2">
    <location>
        <begin position="1"/>
        <end position="237"/>
    </location>
</feature>
<proteinExistence type="predicted"/>
<sequence length="237" mass="27309">MKFGKEFTSQMVPEWQEAYMDYNSLKTLLKELHGFQATNQTSSCRQQRPESKDDTLQSFSGLTQRYNNNSGPLTPSSPDIEDQQPILVNSVSRNGSQSYQTTFLMQADEGGEYELVFFRWLGNDGGSDLSEDAGFELGSVDLVGQIRLREEEGADFRQCDVDLLDELFEPEDVQRILCIPLTILPTWDTLIWNHSNGLYTKKSEYHLARRLLRKEFLLVENRSEMWRVIWGACLTKD</sequence>
<dbReference type="PANTHER" id="PTHR10783">
    <property type="entry name" value="XENOTROPIC AND POLYTROPIC RETROVIRUS RECEPTOR 1-RELATED"/>
    <property type="match status" value="1"/>
</dbReference>
<evidence type="ECO:0000256" key="1">
    <source>
        <dbReference type="SAM" id="MobiDB-lite"/>
    </source>
</evidence>
<name>A0A1R3JTZ6_COCAP</name>
<comment type="caution">
    <text evidence="3">The sequence shown here is derived from an EMBL/GenBank/DDBJ whole genome shotgun (WGS) entry which is preliminary data.</text>
</comment>
<dbReference type="PROSITE" id="PS51382">
    <property type="entry name" value="SPX"/>
    <property type="match status" value="1"/>
</dbReference>
<evidence type="ECO:0000313" key="4">
    <source>
        <dbReference type="Proteomes" id="UP000188268"/>
    </source>
</evidence>
<dbReference type="Gramene" id="OMO98353">
    <property type="protein sequence ID" value="OMO98353"/>
    <property type="gene ID" value="CCACVL1_04237"/>
</dbReference>
<feature type="region of interest" description="Disordered" evidence="1">
    <location>
        <begin position="63"/>
        <end position="82"/>
    </location>
</feature>
<dbReference type="Proteomes" id="UP000188268">
    <property type="component" value="Unassembled WGS sequence"/>
</dbReference>
<dbReference type="STRING" id="210143.A0A1R3JTZ6"/>
<accession>A0A1R3JTZ6</accession>
<dbReference type="Pfam" id="PF03105">
    <property type="entry name" value="SPX"/>
    <property type="match status" value="1"/>
</dbReference>
<dbReference type="AlphaFoldDB" id="A0A1R3JTZ6"/>
<dbReference type="OrthoDB" id="1002324at2759"/>